<sequence>MLKFVKNIFFREHELFVFRGNNGIFFVEVAYLKEVVIIDAARTPIGKYRGRLSGFTAVELGTIITKELLEKTKIKKEEVNQVIFGNVLQAGNGQNVARQIAINSGLPVTVPAMTINEVCGSGMKAVILARQQIQLGEAELVVAGGVESMSRTPMLKYETELQKEEISSMVNDGLTDAFSDTHMGLTAEKVAQQFSVTREEQDMYALESQLKAAKASKAGIFHEEIVPIAITEQETLVTDESIRGNSTLEKLSTLRTVFSEEGTVTAGNASPLNDGGSVLILASKEYAIAHDLPYLATIKGVSEVGIDPSIMGIAPITAINTLLDKTGFSIEDIDLFEVNEAFAASSIVVNRELAIDSQKVNIYGGAIALGHPIGASGARVLTTLSYALQKEKKRYGVASLCIGGGLGLAVLLEANQGKITDDQKKKFYQLTPEQRREKLVEEGILSQEDAHLFNEPMLSEDVANHLIENQISQVEIPLGVATNFQINGKKRWIPMATEEPSVIAAASNGAKICGNITAQTPKRLMRGQIVLTGRSEYQAVIQAIEARKEELVACANDSYPSIVKRGGGVREIATRVFTGSKDQVYLSVDFLVDVKDAMGANIINSILEGVATLLRSWFPDEDILFSILSNLATESLATASCEIPFEKLAKDQAMGQIVAEKICQAAEYAQLDPYRAATHNKGIMNGIEAVILATGNDTRAVSASIHAYASREGQYQGLTKWQLKEDRLVGTLTVPLAVATVGGASSVLPKAKASLDLMAVDSAKELAQLIASVGLAQNLAALRALVTDGIQKGHMSLQARALAMTVGAQAEEIDLVAKILRQTGNINQQSARDALADIRSQIKK</sequence>
<dbReference type="FunFam" id="3.40.47.10:FF:000010">
    <property type="entry name" value="Acetyl-CoA acetyltransferase (Thiolase)"/>
    <property type="match status" value="1"/>
</dbReference>
<dbReference type="Pfam" id="PF02803">
    <property type="entry name" value="Thiolase_C"/>
    <property type="match status" value="1"/>
</dbReference>
<evidence type="ECO:0000259" key="9">
    <source>
        <dbReference type="Pfam" id="PF02803"/>
    </source>
</evidence>
<dbReference type="GO" id="GO:0015936">
    <property type="term" value="P:coenzyme A metabolic process"/>
    <property type="evidence" value="ECO:0007669"/>
    <property type="project" value="InterPro"/>
</dbReference>
<dbReference type="Gene3D" id="1.10.8.660">
    <property type="match status" value="1"/>
</dbReference>
<evidence type="ECO:0000256" key="3">
    <source>
        <dbReference type="ARBA" id="ARBA00012705"/>
    </source>
</evidence>
<dbReference type="SUPFAM" id="SSF53901">
    <property type="entry name" value="Thiolase-like"/>
    <property type="match status" value="2"/>
</dbReference>
<dbReference type="InterPro" id="IPR020617">
    <property type="entry name" value="Thiolase_C"/>
</dbReference>
<dbReference type="InterPro" id="IPR023076">
    <property type="entry name" value="HMG_CoA_Rdtase_CS"/>
</dbReference>
<dbReference type="InterPro" id="IPR009029">
    <property type="entry name" value="HMG_CoA_Rdtase_sub-bd_dom_sf"/>
</dbReference>
<proteinExistence type="inferred from homology"/>
<dbReference type="Proteomes" id="UP000194933">
    <property type="component" value="Unassembled WGS sequence"/>
</dbReference>
<dbReference type="CDD" id="cd00644">
    <property type="entry name" value="HMG-CoA_reductase_classII"/>
    <property type="match status" value="1"/>
</dbReference>
<dbReference type="InterPro" id="IPR020616">
    <property type="entry name" value="Thiolase_N"/>
</dbReference>
<dbReference type="NCBIfam" id="TIGR00532">
    <property type="entry name" value="HMG_CoA_R_NAD"/>
    <property type="match status" value="1"/>
</dbReference>
<dbReference type="GO" id="GO:0004420">
    <property type="term" value="F:hydroxymethylglutaryl-CoA reductase (NADPH) activity"/>
    <property type="evidence" value="ECO:0007669"/>
    <property type="project" value="InterPro"/>
</dbReference>
<dbReference type="PROSITE" id="PS00737">
    <property type="entry name" value="THIOLASE_2"/>
    <property type="match status" value="1"/>
</dbReference>
<dbReference type="GO" id="GO:0003985">
    <property type="term" value="F:acetyl-CoA C-acetyltransferase activity"/>
    <property type="evidence" value="ECO:0007669"/>
    <property type="project" value="UniProtKB-EC"/>
</dbReference>
<organism evidence="10 11">
    <name type="scientific">Candidatus Enterococcus wittei</name>
    <dbReference type="NCBI Taxonomy" id="1987383"/>
    <lineage>
        <taxon>Bacteria</taxon>
        <taxon>Bacillati</taxon>
        <taxon>Bacillota</taxon>
        <taxon>Bacilli</taxon>
        <taxon>Lactobacillales</taxon>
        <taxon>Enterococcaceae</taxon>
        <taxon>Enterococcus</taxon>
    </lineage>
</organism>
<dbReference type="SUPFAM" id="SSF56542">
    <property type="entry name" value="Substrate-binding domain of HMG-CoA reductase"/>
    <property type="match status" value="1"/>
</dbReference>
<reference evidence="10 11" key="1">
    <citation type="submission" date="2017-05" db="EMBL/GenBank/DDBJ databases">
        <title>The Genome Sequence of Enterococcus sp. 10A9_DIV0425.</title>
        <authorList>
            <consortium name="The Broad Institute Genomics Platform"/>
            <consortium name="The Broad Institute Genomic Center for Infectious Diseases"/>
            <person name="Earl A."/>
            <person name="Manson A."/>
            <person name="Schwartman J."/>
            <person name="Gilmore M."/>
            <person name="Abouelleil A."/>
            <person name="Cao P."/>
            <person name="Chapman S."/>
            <person name="Cusick C."/>
            <person name="Shea T."/>
            <person name="Young S."/>
            <person name="Neafsey D."/>
            <person name="Nusbaum C."/>
            <person name="Birren B."/>
        </authorList>
    </citation>
    <scope>NUCLEOTIDE SEQUENCE [LARGE SCALE GENOMIC DNA]</scope>
    <source>
        <strain evidence="10 11">10A9_DIV0425</strain>
    </source>
</reference>
<keyword evidence="5" id="KW-0560">Oxidoreductase</keyword>
<dbReference type="PANTHER" id="PTHR18919">
    <property type="entry name" value="ACETYL-COA C-ACYLTRANSFERASE"/>
    <property type="match status" value="1"/>
</dbReference>
<dbReference type="AlphaFoldDB" id="A0A2C9XQQ3"/>
<dbReference type="STRING" id="1987383.A5844_000404"/>
<dbReference type="Pfam" id="PF00108">
    <property type="entry name" value="Thiolase_N"/>
    <property type="match status" value="1"/>
</dbReference>
<evidence type="ECO:0000256" key="1">
    <source>
        <dbReference type="ARBA" id="ARBA00007661"/>
    </source>
</evidence>
<evidence type="ECO:0000313" key="11">
    <source>
        <dbReference type="Proteomes" id="UP000194933"/>
    </source>
</evidence>
<protein>
    <recommendedName>
        <fullName evidence="3">acetyl-CoA C-acetyltransferase</fullName>
        <ecNumber evidence="3">2.3.1.9</ecNumber>
    </recommendedName>
    <alternativeName>
        <fullName evidence="7">Acetoacetyl-CoA thiolase</fullName>
    </alternativeName>
</protein>
<dbReference type="PRINTS" id="PR00071">
    <property type="entry name" value="HMGCOARDTASE"/>
</dbReference>
<dbReference type="Pfam" id="PF00368">
    <property type="entry name" value="HMG-CoA_red"/>
    <property type="match status" value="1"/>
</dbReference>
<feature type="domain" description="Thiolase N-terminal" evidence="8">
    <location>
        <begin position="35"/>
        <end position="284"/>
    </location>
</feature>
<dbReference type="InterPro" id="IPR020615">
    <property type="entry name" value="Thiolase_acyl_enz_int_AS"/>
</dbReference>
<dbReference type="SUPFAM" id="SSF55035">
    <property type="entry name" value="NAD-binding domain of HMG-CoA reductase"/>
    <property type="match status" value="1"/>
</dbReference>
<dbReference type="NCBIfam" id="TIGR01930">
    <property type="entry name" value="AcCoA-C-Actrans"/>
    <property type="match status" value="1"/>
</dbReference>
<comment type="similarity">
    <text evidence="2">Belongs to the thiolase-like superfamily. Thiolase family.</text>
</comment>
<dbReference type="Gene3D" id="3.40.47.10">
    <property type="match status" value="2"/>
</dbReference>
<dbReference type="InterPro" id="IPR020613">
    <property type="entry name" value="Thiolase_CS"/>
</dbReference>
<evidence type="ECO:0000256" key="6">
    <source>
        <dbReference type="ARBA" id="ARBA00023315"/>
    </source>
</evidence>
<keyword evidence="4" id="KW-0808">Transferase</keyword>
<dbReference type="PROSITE" id="PS01192">
    <property type="entry name" value="HMG_COA_REDUCTASE_3"/>
    <property type="match status" value="1"/>
</dbReference>
<gene>
    <name evidence="10" type="ORF">A5844_000404</name>
</gene>
<dbReference type="PROSITE" id="PS50065">
    <property type="entry name" value="HMG_COA_REDUCTASE_4"/>
    <property type="match status" value="1"/>
</dbReference>
<dbReference type="InterPro" id="IPR020610">
    <property type="entry name" value="Thiolase_AS"/>
</dbReference>
<keyword evidence="6" id="KW-0012">Acyltransferase</keyword>
<name>A0A2C9XQQ3_9ENTE</name>
<comment type="caution">
    <text evidence="10">The sequence shown here is derived from an EMBL/GenBank/DDBJ whole genome shotgun (WGS) entry which is preliminary data.</text>
</comment>
<dbReference type="InterPro" id="IPR002202">
    <property type="entry name" value="HMG_CoA_Rdtase"/>
</dbReference>
<evidence type="ECO:0000313" key="10">
    <source>
        <dbReference type="EMBL" id="OTP12188.1"/>
    </source>
</evidence>
<dbReference type="InterPro" id="IPR009023">
    <property type="entry name" value="HMG_CoA_Rdtase_NAD(P)-bd_sf"/>
</dbReference>
<dbReference type="InterPro" id="IPR016039">
    <property type="entry name" value="Thiolase-like"/>
</dbReference>
<keyword evidence="11" id="KW-1185">Reference proteome</keyword>
<dbReference type="InterPro" id="IPR023074">
    <property type="entry name" value="HMG_CoA_Rdtase_cat_sf"/>
</dbReference>
<evidence type="ECO:0000256" key="7">
    <source>
        <dbReference type="ARBA" id="ARBA00030755"/>
    </source>
</evidence>
<dbReference type="Gene3D" id="3.90.770.10">
    <property type="entry name" value="3-hydroxy-3-methylglutaryl-coenzyme A Reductase, Chain A, domain 2"/>
    <property type="match status" value="1"/>
</dbReference>
<evidence type="ECO:0000256" key="5">
    <source>
        <dbReference type="ARBA" id="ARBA00023002"/>
    </source>
</evidence>
<evidence type="ECO:0000256" key="4">
    <source>
        <dbReference type="ARBA" id="ARBA00022679"/>
    </source>
</evidence>
<dbReference type="PROSITE" id="PS00098">
    <property type="entry name" value="THIOLASE_1"/>
    <property type="match status" value="1"/>
</dbReference>
<comment type="similarity">
    <text evidence="1">Belongs to the HMG-CoA reductase family.</text>
</comment>
<accession>A0A2C9XQQ3</accession>
<dbReference type="PROSITE" id="PS00099">
    <property type="entry name" value="THIOLASE_3"/>
    <property type="match status" value="1"/>
</dbReference>
<dbReference type="Gene3D" id="3.30.70.420">
    <property type="entry name" value="Hydroxymethylglutaryl-CoA reductase, class I/II, NAD/NADP-binding domain"/>
    <property type="match status" value="1"/>
</dbReference>
<evidence type="ECO:0000256" key="2">
    <source>
        <dbReference type="ARBA" id="ARBA00010982"/>
    </source>
</evidence>
<feature type="domain" description="Thiolase C-terminal" evidence="9">
    <location>
        <begin position="294"/>
        <end position="413"/>
    </location>
</feature>
<dbReference type="InterPro" id="IPR004553">
    <property type="entry name" value="HMG_CoA_Rdtase_bac-typ"/>
</dbReference>
<dbReference type="EC" id="2.3.1.9" evidence="3"/>
<dbReference type="EMBL" id="NGMO01000001">
    <property type="protein sequence ID" value="OTP12188.1"/>
    <property type="molecule type" value="Genomic_DNA"/>
</dbReference>
<dbReference type="InterPro" id="IPR002155">
    <property type="entry name" value="Thiolase"/>
</dbReference>
<dbReference type="PANTHER" id="PTHR18919:SF107">
    <property type="entry name" value="ACETYL-COA ACETYLTRANSFERASE, CYTOSOLIC"/>
    <property type="match status" value="1"/>
</dbReference>
<dbReference type="CDD" id="cd00751">
    <property type="entry name" value="thiolase"/>
    <property type="match status" value="1"/>
</dbReference>
<evidence type="ECO:0000259" key="8">
    <source>
        <dbReference type="Pfam" id="PF00108"/>
    </source>
</evidence>